<dbReference type="EMBL" id="JAAHFQ010001222">
    <property type="protein sequence ID" value="NER32399.1"/>
    <property type="molecule type" value="Genomic_DNA"/>
</dbReference>
<gene>
    <name evidence="1" type="ORF">F6J89_33590</name>
</gene>
<evidence type="ECO:0000313" key="1">
    <source>
        <dbReference type="EMBL" id="NER32399.1"/>
    </source>
</evidence>
<accession>A0A6B3NGX2</accession>
<name>A0A6B3NGX2_9CYAN</name>
<comment type="caution">
    <text evidence="1">The sequence shown here is derived from an EMBL/GenBank/DDBJ whole genome shotgun (WGS) entry which is preliminary data.</text>
</comment>
<proteinExistence type="predicted"/>
<sequence length="126" mass="14090">MSETKPFKLYYDAELAERLGGMLTAVYPAFDTASFVAFVVPKLDALEFKGRIACFAEGLHLHLPEDYPTAVGVLSQILGVPMADEEGMFNDGYHLWPVAYFVEAYGVEHFDESMKAMYAITQRHTA</sequence>
<dbReference type="AlphaFoldDB" id="A0A6B3NGX2"/>
<organism evidence="1">
    <name type="scientific">Symploca sp. SIO1C4</name>
    <dbReference type="NCBI Taxonomy" id="2607765"/>
    <lineage>
        <taxon>Bacteria</taxon>
        <taxon>Bacillati</taxon>
        <taxon>Cyanobacteriota</taxon>
        <taxon>Cyanophyceae</taxon>
        <taxon>Coleofasciculales</taxon>
        <taxon>Coleofasciculaceae</taxon>
        <taxon>Symploca</taxon>
    </lineage>
</organism>
<protein>
    <submittedName>
        <fullName evidence="1">3-methyladenine DNA glycosylase</fullName>
    </submittedName>
</protein>
<reference evidence="1" key="1">
    <citation type="submission" date="2019-11" db="EMBL/GenBank/DDBJ databases">
        <title>Genomic insights into an expanded diversity of filamentous marine cyanobacteria reveals the extraordinary biosynthetic potential of Moorea and Okeania.</title>
        <authorList>
            <person name="Ferreira Leao T."/>
            <person name="Wang M."/>
            <person name="Moss N."/>
            <person name="Da Silva R."/>
            <person name="Sanders J."/>
            <person name="Nurk S."/>
            <person name="Gurevich A."/>
            <person name="Humphrey G."/>
            <person name="Reher R."/>
            <person name="Zhu Q."/>
            <person name="Belda-Ferre P."/>
            <person name="Glukhov E."/>
            <person name="Rex R."/>
            <person name="Dorrestein P.C."/>
            <person name="Knight R."/>
            <person name="Pevzner P."/>
            <person name="Gerwick W.H."/>
            <person name="Gerwick L."/>
        </authorList>
    </citation>
    <scope>NUCLEOTIDE SEQUENCE</scope>
    <source>
        <strain evidence="1">SIO1C4</strain>
    </source>
</reference>
<feature type="non-terminal residue" evidence="1">
    <location>
        <position position="126"/>
    </location>
</feature>